<organism evidence="1 2">
    <name type="scientific">Mycobacterium timonense</name>
    <dbReference type="NCBI Taxonomy" id="701043"/>
    <lineage>
        <taxon>Bacteria</taxon>
        <taxon>Bacillati</taxon>
        <taxon>Actinomycetota</taxon>
        <taxon>Actinomycetes</taxon>
        <taxon>Mycobacteriales</taxon>
        <taxon>Mycobacteriaceae</taxon>
        <taxon>Mycobacterium</taxon>
        <taxon>Mycobacterium avium complex (MAC)</taxon>
    </lineage>
</organism>
<gene>
    <name evidence="1" type="ORF">MTIM_26990</name>
</gene>
<evidence type="ECO:0000313" key="2">
    <source>
        <dbReference type="Proteomes" id="UP000465301"/>
    </source>
</evidence>
<protein>
    <submittedName>
        <fullName evidence="1">Uncharacterized protein</fullName>
    </submittedName>
</protein>
<dbReference type="Proteomes" id="UP000465301">
    <property type="component" value="Unassembled WGS sequence"/>
</dbReference>
<dbReference type="EMBL" id="BLLA01000001">
    <property type="protein sequence ID" value="GFG96820.1"/>
    <property type="molecule type" value="Genomic_DNA"/>
</dbReference>
<reference evidence="1 2" key="1">
    <citation type="journal article" date="2019" name="Emerg. Microbes Infect.">
        <title>Comprehensive subspecies identification of 175 nontuberculous mycobacteria species based on 7547 genomic profiles.</title>
        <authorList>
            <person name="Matsumoto Y."/>
            <person name="Kinjo T."/>
            <person name="Motooka D."/>
            <person name="Nabeya D."/>
            <person name="Jung N."/>
            <person name="Uechi K."/>
            <person name="Horii T."/>
            <person name="Iida T."/>
            <person name="Fujita J."/>
            <person name="Nakamura S."/>
        </authorList>
    </citation>
    <scope>NUCLEOTIDE SEQUENCE [LARGE SCALE GENOMIC DNA]</scope>
    <source>
        <strain evidence="1 2">JCM 30726</strain>
    </source>
</reference>
<evidence type="ECO:0000313" key="1">
    <source>
        <dbReference type="EMBL" id="GFG96820.1"/>
    </source>
</evidence>
<accession>A0A7I9Z770</accession>
<name>A0A7I9Z770_9MYCO</name>
<dbReference type="Gene3D" id="3.40.830.10">
    <property type="entry name" value="LigB-like"/>
    <property type="match status" value="1"/>
</dbReference>
<keyword evidence="2" id="KW-1185">Reference proteome</keyword>
<comment type="caution">
    <text evidence="1">The sequence shown here is derived from an EMBL/GenBank/DDBJ whole genome shotgun (WGS) entry which is preliminary data.</text>
</comment>
<sequence length="230" mass="23341">MLSAIAIVPSAPVLVPELAGAAAAEVAELVAATLAAAALLPERWVIIGTGPADEDCGPDTAGTFAGFGADVRVRLSAHHGDEPEPVALPVCVLVGGWVRGQVQPQAAAQARVYRDDHDAATALSRGHALRAEIDRLPEPVGVLVVADGANTLTPSAPGGHDPDNAAAQEALDDALAGGDVAALARLPHQILGRVAFQVLAGLSEPGPRSAKELYRGAPYGVGYFAGAWQL</sequence>
<dbReference type="AlphaFoldDB" id="A0A7I9Z770"/>
<proteinExistence type="predicted"/>
<dbReference type="RefSeq" id="WP_163710158.1">
    <property type="nucleotide sequence ID" value="NZ_BLLA01000001.1"/>
</dbReference>